<gene>
    <name evidence="2" type="ORF">SCUD_LOCUS16000</name>
</gene>
<organism evidence="4">
    <name type="scientific">Schistosoma curassoni</name>
    <dbReference type="NCBI Taxonomy" id="6186"/>
    <lineage>
        <taxon>Eukaryota</taxon>
        <taxon>Metazoa</taxon>
        <taxon>Spiralia</taxon>
        <taxon>Lophotrochozoa</taxon>
        <taxon>Platyhelminthes</taxon>
        <taxon>Trematoda</taxon>
        <taxon>Digenea</taxon>
        <taxon>Strigeidida</taxon>
        <taxon>Schistosomatoidea</taxon>
        <taxon>Schistosomatidae</taxon>
        <taxon>Schistosoma</taxon>
    </lineage>
</organism>
<dbReference type="WBParaSite" id="SCUD_0001600301-mRNA-1">
    <property type="protein sequence ID" value="SCUD_0001600301-mRNA-1"/>
    <property type="gene ID" value="SCUD_0001600301"/>
</dbReference>
<evidence type="ECO:0000256" key="1">
    <source>
        <dbReference type="SAM" id="Phobius"/>
    </source>
</evidence>
<dbReference type="AlphaFoldDB" id="A0A183KLT5"/>
<feature type="transmembrane region" description="Helical" evidence="1">
    <location>
        <begin position="12"/>
        <end position="32"/>
    </location>
</feature>
<reference evidence="2" key="2">
    <citation type="submission" date="2018-11" db="EMBL/GenBank/DDBJ databases">
        <authorList>
            <consortium name="Pathogen Informatics"/>
        </authorList>
    </citation>
    <scope>NUCLEOTIDE SEQUENCE [LARGE SCALE GENOMIC DNA]</scope>
    <source>
        <strain evidence="2">Dakar</strain>
    </source>
</reference>
<keyword evidence="1" id="KW-0812">Transmembrane</keyword>
<dbReference type="EMBL" id="UZAK01038210">
    <property type="protein sequence ID" value="VDP60640.1"/>
    <property type="molecule type" value="Genomic_DNA"/>
</dbReference>
<proteinExistence type="predicted"/>
<evidence type="ECO:0000313" key="2">
    <source>
        <dbReference type="EMBL" id="VDP60640.1"/>
    </source>
</evidence>
<evidence type="ECO:0000313" key="4">
    <source>
        <dbReference type="WBParaSite" id="SCUD_0001600301-mRNA-1"/>
    </source>
</evidence>
<accession>A0A183KLT5</accession>
<protein>
    <submittedName>
        <fullName evidence="2 4">Uncharacterized protein</fullName>
    </submittedName>
</protein>
<sequence length="44" mass="5332">MLNNKFNSLLRKYNTAMIINFIISVIRFIWLIRSTVSLYIRLIE</sequence>
<keyword evidence="1" id="KW-0472">Membrane</keyword>
<keyword evidence="1" id="KW-1133">Transmembrane helix</keyword>
<keyword evidence="3" id="KW-1185">Reference proteome</keyword>
<evidence type="ECO:0000313" key="3">
    <source>
        <dbReference type="Proteomes" id="UP000279833"/>
    </source>
</evidence>
<dbReference type="Proteomes" id="UP000279833">
    <property type="component" value="Unassembled WGS sequence"/>
</dbReference>
<reference evidence="4" key="1">
    <citation type="submission" date="2016-06" db="UniProtKB">
        <authorList>
            <consortium name="WormBaseParasite"/>
        </authorList>
    </citation>
    <scope>IDENTIFICATION</scope>
</reference>
<name>A0A183KLT5_9TREM</name>